<proteinExistence type="predicted"/>
<feature type="domain" description="DUF4387" evidence="1">
    <location>
        <begin position="4"/>
        <end position="100"/>
    </location>
</feature>
<comment type="caution">
    <text evidence="2">The sequence shown here is derived from an EMBL/GenBank/DDBJ whole genome shotgun (WGS) entry which is preliminary data.</text>
</comment>
<dbReference type="RefSeq" id="WP_110386249.1">
    <property type="nucleotide sequence ID" value="NZ_JACHVZ010000018.1"/>
</dbReference>
<dbReference type="InterPro" id="IPR025496">
    <property type="entry name" value="DUF4387"/>
</dbReference>
<dbReference type="EMBL" id="JACHVZ010000018">
    <property type="protein sequence ID" value="MBB2931227.1"/>
    <property type="molecule type" value="Genomic_DNA"/>
</dbReference>
<evidence type="ECO:0000313" key="2">
    <source>
        <dbReference type="EMBL" id="MBB2931227.1"/>
    </source>
</evidence>
<dbReference type="Proteomes" id="UP000533533">
    <property type="component" value="Unassembled WGS sequence"/>
</dbReference>
<evidence type="ECO:0000313" key="3">
    <source>
        <dbReference type="Proteomes" id="UP000533533"/>
    </source>
</evidence>
<gene>
    <name evidence="2" type="ORF">FHX59_005697</name>
</gene>
<organism evidence="2 3">
    <name type="scientific">Paraburkholderia silvatlantica</name>
    <dbReference type="NCBI Taxonomy" id="321895"/>
    <lineage>
        <taxon>Bacteria</taxon>
        <taxon>Pseudomonadati</taxon>
        <taxon>Pseudomonadota</taxon>
        <taxon>Betaproteobacteria</taxon>
        <taxon>Burkholderiales</taxon>
        <taxon>Burkholderiaceae</taxon>
        <taxon>Paraburkholderia</taxon>
    </lineage>
</organism>
<dbReference type="Pfam" id="PF14330">
    <property type="entry name" value="DUF4387"/>
    <property type="match status" value="1"/>
</dbReference>
<sequence>MIRLSDVCRHIRSKNAGPFWITVDLFFANPDVFERWAKSPALQASELAKQFEVDASLVRIQILPELATVKFSYPRKEPQGGRVERDMHGGQQFVRILDLELTR</sequence>
<evidence type="ECO:0000259" key="1">
    <source>
        <dbReference type="Pfam" id="PF14330"/>
    </source>
</evidence>
<protein>
    <recommendedName>
        <fullName evidence="1">DUF4387 domain-containing protein</fullName>
    </recommendedName>
</protein>
<reference evidence="2 3" key="1">
    <citation type="submission" date="2020-08" db="EMBL/GenBank/DDBJ databases">
        <title>Genomic Encyclopedia of Type Strains, Phase IV (KMG-V): Genome sequencing to study the core and pangenomes of soil and plant-associated prokaryotes.</title>
        <authorList>
            <person name="Whitman W."/>
        </authorList>
    </citation>
    <scope>NUCLEOTIDE SEQUENCE [LARGE SCALE GENOMIC DNA]</scope>
    <source>
        <strain evidence="2 3">SRMrh-85</strain>
    </source>
</reference>
<name>A0ABR6FUV9_9BURK</name>
<keyword evidence="3" id="KW-1185">Reference proteome</keyword>
<accession>A0ABR6FUV9</accession>